<dbReference type="PANTHER" id="PTHR38340">
    <property type="entry name" value="S-LAYER PROTEIN"/>
    <property type="match status" value="1"/>
</dbReference>
<organism evidence="4 5">
    <name type="scientific">Pseudodonghicola xiamenensis</name>
    <dbReference type="NCBI Taxonomy" id="337702"/>
    <lineage>
        <taxon>Bacteria</taxon>
        <taxon>Pseudomonadati</taxon>
        <taxon>Pseudomonadota</taxon>
        <taxon>Alphaproteobacteria</taxon>
        <taxon>Rhodobacterales</taxon>
        <taxon>Paracoccaceae</taxon>
        <taxon>Pseudodonghicola</taxon>
    </lineage>
</organism>
<reference evidence="4" key="1">
    <citation type="journal article" date="2014" name="Int. J. Syst. Evol. Microbiol.">
        <title>Complete genome sequence of Corynebacterium casei LMG S-19264T (=DSM 44701T), isolated from a smear-ripened cheese.</title>
        <authorList>
            <consortium name="US DOE Joint Genome Institute (JGI-PGF)"/>
            <person name="Walter F."/>
            <person name="Albersmeier A."/>
            <person name="Kalinowski J."/>
            <person name="Ruckert C."/>
        </authorList>
    </citation>
    <scope>NUCLEOTIDE SEQUENCE</scope>
    <source>
        <strain evidence="4">CGMCC 1.7081</strain>
    </source>
</reference>
<keyword evidence="3" id="KW-0175">Coiled coil</keyword>
<keyword evidence="2" id="KW-0964">Secreted</keyword>
<evidence type="ECO:0008006" key="6">
    <source>
        <dbReference type="Google" id="ProtNLM"/>
    </source>
</evidence>
<feature type="coiled-coil region" evidence="3">
    <location>
        <begin position="326"/>
        <end position="353"/>
    </location>
</feature>
<dbReference type="AlphaFoldDB" id="A0A8J3H4A2"/>
<evidence type="ECO:0000313" key="5">
    <source>
        <dbReference type="Proteomes" id="UP000611500"/>
    </source>
</evidence>
<dbReference type="InterPro" id="IPR050557">
    <property type="entry name" value="RTX_toxin/Mannuronan_C5-epim"/>
</dbReference>
<dbReference type="InterPro" id="IPR001343">
    <property type="entry name" value="Hemolysn_Ca-bd"/>
</dbReference>
<gene>
    <name evidence="4" type="ORF">GCM10010961_04320</name>
</gene>
<dbReference type="InterPro" id="IPR011049">
    <property type="entry name" value="Serralysin-like_metalloprot_C"/>
</dbReference>
<dbReference type="GO" id="GO:0005509">
    <property type="term" value="F:calcium ion binding"/>
    <property type="evidence" value="ECO:0007669"/>
    <property type="project" value="InterPro"/>
</dbReference>
<dbReference type="GO" id="GO:0005576">
    <property type="term" value="C:extracellular region"/>
    <property type="evidence" value="ECO:0007669"/>
    <property type="project" value="UniProtKB-SubCell"/>
</dbReference>
<dbReference type="PRINTS" id="PR00313">
    <property type="entry name" value="CABNDNGRPT"/>
</dbReference>
<dbReference type="InterPro" id="IPR018511">
    <property type="entry name" value="Hemolysin-typ_Ca-bd_CS"/>
</dbReference>
<proteinExistence type="predicted"/>
<evidence type="ECO:0000256" key="3">
    <source>
        <dbReference type="SAM" id="Coils"/>
    </source>
</evidence>
<dbReference type="RefSeq" id="WP_051312105.1">
    <property type="nucleotide sequence ID" value="NZ_BNAP01000001.1"/>
</dbReference>
<keyword evidence="5" id="KW-1185">Reference proteome</keyword>
<evidence type="ECO:0000313" key="4">
    <source>
        <dbReference type="EMBL" id="GHG80826.1"/>
    </source>
</evidence>
<comment type="subcellular location">
    <subcellularLocation>
        <location evidence="1">Secreted</location>
    </subcellularLocation>
</comment>
<accession>A0A8J3H4A2</accession>
<dbReference type="Proteomes" id="UP000611500">
    <property type="component" value="Unassembled WGS sequence"/>
</dbReference>
<dbReference type="PROSITE" id="PS00330">
    <property type="entry name" value="HEMOLYSIN_CALCIUM"/>
    <property type="match status" value="3"/>
</dbReference>
<name>A0A8J3H4A2_9RHOB</name>
<dbReference type="Pfam" id="PF00353">
    <property type="entry name" value="HemolysinCabind"/>
    <property type="match status" value="2"/>
</dbReference>
<dbReference type="PANTHER" id="PTHR38340:SF1">
    <property type="entry name" value="S-LAYER PROTEIN"/>
    <property type="match status" value="1"/>
</dbReference>
<protein>
    <recommendedName>
        <fullName evidence="6">Hemolysin-type calcium-binding repeat-containing protein</fullName>
    </recommendedName>
</protein>
<dbReference type="EMBL" id="BNAP01000001">
    <property type="protein sequence ID" value="GHG80826.1"/>
    <property type="molecule type" value="Genomic_DNA"/>
</dbReference>
<evidence type="ECO:0000256" key="1">
    <source>
        <dbReference type="ARBA" id="ARBA00004613"/>
    </source>
</evidence>
<sequence length="569" mass="62253">MGYTVSLCDEDYHESRPIYIEVTYTYSEAPFPDMVEPDSILGPDFPTLNYFDYLRLGGYTPETSFDTSILKYGAINDPEEAADWVNGSPDGDWYGQDYFMATIKQIYLDEPDAYTAWIESDGYLNTPYFDRVDSDWTVMWLEPEQIDMMVGGAEIVATCTDPVDTPVDLGSLPKDELDLLIDKEVVADYIDTVVIRQPSLLERGWAFIEETVEGTAEVIATRFASPQYQWQDIPDLYEDSDWTNSSDTATEDTGGTGLKSFYDAVTDSGASGLMKLLKDKVRDAGYDNLADLFDTAGKAKELHDFNQDLMDETLPMLDNFEIVDGEMREINTLEEMEQKVEALRDRVADYLEENFPTLGAVFKDLTTSSRHSDVSYEITFDSSTLSPGDSHSNRISFGAQNDTYAGQAGDDILLGGLGRDKLMGGGGDDWLAGGAQADRLFGNAGADALSGGDGNDRLNGGGGADKLSGGAGRDILDGGAGRDILSGGGGKDLFKFNSKSGKDVILDFNANSGREDIDLSAVKAIRNFFDLSHNHMEQLGADVVISAGRFELTLVAVDIDDLGRGDFLF</sequence>
<dbReference type="Gene3D" id="2.150.10.10">
    <property type="entry name" value="Serralysin-like metalloprotease, C-terminal"/>
    <property type="match status" value="2"/>
</dbReference>
<reference evidence="4" key="2">
    <citation type="submission" date="2020-09" db="EMBL/GenBank/DDBJ databases">
        <authorList>
            <person name="Sun Q."/>
            <person name="Zhou Y."/>
        </authorList>
    </citation>
    <scope>NUCLEOTIDE SEQUENCE</scope>
    <source>
        <strain evidence="4">CGMCC 1.7081</strain>
    </source>
</reference>
<comment type="caution">
    <text evidence="4">The sequence shown here is derived from an EMBL/GenBank/DDBJ whole genome shotgun (WGS) entry which is preliminary data.</text>
</comment>
<dbReference type="SUPFAM" id="SSF51120">
    <property type="entry name" value="beta-Roll"/>
    <property type="match status" value="1"/>
</dbReference>
<evidence type="ECO:0000256" key="2">
    <source>
        <dbReference type="ARBA" id="ARBA00022525"/>
    </source>
</evidence>